<name>A0A1I7G798_9BURK</name>
<dbReference type="EMBL" id="FPBX01000004">
    <property type="protein sequence ID" value="SFU44342.1"/>
    <property type="molecule type" value="Genomic_DNA"/>
</dbReference>
<dbReference type="STRING" id="343013.SAMN04489707_1004102"/>
<evidence type="ECO:0000313" key="2">
    <source>
        <dbReference type="Proteomes" id="UP000183656"/>
    </source>
</evidence>
<dbReference type="RefSeq" id="WP_054254851.1">
    <property type="nucleotide sequence ID" value="NZ_CYIG01000002.1"/>
</dbReference>
<protein>
    <recommendedName>
        <fullName evidence="3">Phosphoglycerate mutase</fullName>
    </recommendedName>
</protein>
<proteinExistence type="predicted"/>
<organism evidence="1 2">
    <name type="scientific">Paenacidovorax caeni</name>
    <dbReference type="NCBI Taxonomy" id="343013"/>
    <lineage>
        <taxon>Bacteria</taxon>
        <taxon>Pseudomonadati</taxon>
        <taxon>Pseudomonadota</taxon>
        <taxon>Betaproteobacteria</taxon>
        <taxon>Burkholderiales</taxon>
        <taxon>Comamonadaceae</taxon>
        <taxon>Paenacidovorax</taxon>
    </lineage>
</organism>
<dbReference type="AlphaFoldDB" id="A0A1I7G798"/>
<reference evidence="1 2" key="1">
    <citation type="submission" date="2016-10" db="EMBL/GenBank/DDBJ databases">
        <authorList>
            <person name="de Groot N.N."/>
        </authorList>
    </citation>
    <scope>NUCLEOTIDE SEQUENCE [LARGE SCALE GENOMIC DNA]</scope>
    <source>
        <strain evidence="1 2">R-24608</strain>
    </source>
</reference>
<dbReference type="OrthoDB" id="5295974at2"/>
<accession>A0A1I7G798</accession>
<dbReference type="Proteomes" id="UP000183656">
    <property type="component" value="Unassembled WGS sequence"/>
</dbReference>
<keyword evidence="2" id="KW-1185">Reference proteome</keyword>
<evidence type="ECO:0008006" key="3">
    <source>
        <dbReference type="Google" id="ProtNLM"/>
    </source>
</evidence>
<evidence type="ECO:0000313" key="1">
    <source>
        <dbReference type="EMBL" id="SFU44342.1"/>
    </source>
</evidence>
<gene>
    <name evidence="1" type="ORF">SAMN04489707_1004102</name>
</gene>
<sequence length="309" mass="33894">MSETRHLLIAYAATDADGCTHALQTLRLPHLERLLAQLGRSAPEPGQDSDPTLPHERALAQALGLPSPATPWAAWESRTLGQPCAWITPCHWQAGADQVLMHPPEQLGLDDAQERALLAIVAPWLAQDGITLTYHAPLRWLACGSALADLHTASLERVQGRDTSHWKPQGAQARWLQRLHTELQMLLYNHPFNDERSARGQLPVNAFWLHGAGQLDALPPPRSPAPQLDVSLRASALAGDWAAWAQAWQALDAGPVATLAAQAQAGHSVRLSLCGDNGALHWHSGARPWAQRIQSFFRPQRLLDVREQL</sequence>